<proteinExistence type="predicted"/>
<keyword evidence="1" id="KW-0472">Membrane</keyword>
<protein>
    <submittedName>
        <fullName evidence="2">Uncharacterized protein</fullName>
    </submittedName>
</protein>
<keyword evidence="1" id="KW-1133">Transmembrane helix</keyword>
<dbReference type="AlphaFoldDB" id="R9GXG8"/>
<comment type="caution">
    <text evidence="2">The sequence shown here is derived from an EMBL/GenBank/DDBJ whole genome shotgun (WGS) entry which is preliminary data.</text>
</comment>
<gene>
    <name evidence="2" type="ORF">ADIARSV_3223</name>
</gene>
<feature type="transmembrane region" description="Helical" evidence="1">
    <location>
        <begin position="7"/>
        <end position="27"/>
    </location>
</feature>
<keyword evidence="3" id="KW-1185">Reference proteome</keyword>
<dbReference type="EMBL" id="AQPN01000109">
    <property type="protein sequence ID" value="EOR93639.1"/>
    <property type="molecule type" value="Genomic_DNA"/>
</dbReference>
<evidence type="ECO:0000313" key="3">
    <source>
        <dbReference type="Proteomes" id="UP000014174"/>
    </source>
</evidence>
<evidence type="ECO:0000313" key="2">
    <source>
        <dbReference type="EMBL" id="EOR93639.1"/>
    </source>
</evidence>
<organism evidence="2 3">
    <name type="scientific">Arcticibacter svalbardensis MN12-7</name>
    <dbReference type="NCBI Taxonomy" id="1150600"/>
    <lineage>
        <taxon>Bacteria</taxon>
        <taxon>Pseudomonadati</taxon>
        <taxon>Bacteroidota</taxon>
        <taxon>Sphingobacteriia</taxon>
        <taxon>Sphingobacteriales</taxon>
        <taxon>Sphingobacteriaceae</taxon>
        <taxon>Arcticibacter</taxon>
    </lineage>
</organism>
<keyword evidence="1" id="KW-0812">Transmembrane</keyword>
<reference evidence="2 3" key="1">
    <citation type="journal article" date="2013" name="Genome Announc.">
        <title>Draft Genome Sequence of Arcticibacter svalbardensis Strain MN12-7T, a Member of the Family Sphingobacteriaceae Isolated from an Arctic Soil Sample.</title>
        <authorList>
            <person name="Shivaji S."/>
            <person name="Ara S."/>
            <person name="Prasad S."/>
            <person name="Manasa B.P."/>
            <person name="Begum Z."/>
            <person name="Singh A."/>
            <person name="Kumar Pinnaka A."/>
        </authorList>
    </citation>
    <scope>NUCLEOTIDE SEQUENCE [LARGE SCALE GENOMIC DNA]</scope>
    <source>
        <strain evidence="2 3">MN12-7</strain>
    </source>
</reference>
<accession>R9GXG8</accession>
<evidence type="ECO:0000256" key="1">
    <source>
        <dbReference type="SAM" id="Phobius"/>
    </source>
</evidence>
<sequence length="49" mass="5025">MTIVFEIVASGVSVVASVCVVSVLFGLPPQAVKSTGTTKAVNMISLFII</sequence>
<name>R9GXG8_9SPHI</name>
<dbReference type="Proteomes" id="UP000014174">
    <property type="component" value="Unassembled WGS sequence"/>
</dbReference>